<dbReference type="Proteomes" id="UP001597460">
    <property type="component" value="Unassembled WGS sequence"/>
</dbReference>
<proteinExistence type="predicted"/>
<protein>
    <recommendedName>
        <fullName evidence="3">The GLUG motif-containing protein</fullName>
    </recommendedName>
</protein>
<dbReference type="EMBL" id="JBHULI010000007">
    <property type="protein sequence ID" value="MFD2531778.1"/>
    <property type="molecule type" value="Genomic_DNA"/>
</dbReference>
<keyword evidence="2" id="KW-1185">Reference proteome</keyword>
<name>A0ABW5JJY3_9BACT</name>
<sequence>MNGNDYVGGLVGSSYFDAIITSSYTSVSVIGGSYVGGLVGFKQGTITDSYSIGSVSGSDNTVGGFIGGIENSNVSNSFWAIETSGQSTSAGGTGKTSAELKSLSTFTDAGWDVAGETANGTDDIWTIKESGSGYISYPYLTSISYDTPGADPAVNPIPGLVESPYAGGSGTEADPFQIETWEHLHNVRENLDAHFVLNNDLDETTEGYATYVKDGETLANDGKGWEPIGTKGTEFTGAFNGGGHIISGLHIQRSATDYVGLFGATGFATIEDLGLVNVDITGADKVGSIAGSLSGPLKNSYATGAVSGKTNVGGLAGELYGYMENVYSLVDVSGDSYVGGLVGVGRSEAVV</sequence>
<accession>A0ABW5JJY3</accession>
<reference evidence="2" key="1">
    <citation type="journal article" date="2019" name="Int. J. Syst. Evol. Microbiol.">
        <title>The Global Catalogue of Microorganisms (GCM) 10K type strain sequencing project: providing services to taxonomists for standard genome sequencing and annotation.</title>
        <authorList>
            <consortium name="The Broad Institute Genomics Platform"/>
            <consortium name="The Broad Institute Genome Sequencing Center for Infectious Disease"/>
            <person name="Wu L."/>
            <person name="Ma J."/>
        </authorList>
    </citation>
    <scope>NUCLEOTIDE SEQUENCE [LARGE SCALE GENOMIC DNA]</scope>
    <source>
        <strain evidence="2">KCTC 52042</strain>
    </source>
</reference>
<organism evidence="1 2">
    <name type="scientific">Gracilimonas halophila</name>
    <dbReference type="NCBI Taxonomy" id="1834464"/>
    <lineage>
        <taxon>Bacteria</taxon>
        <taxon>Pseudomonadati</taxon>
        <taxon>Balneolota</taxon>
        <taxon>Balneolia</taxon>
        <taxon>Balneolales</taxon>
        <taxon>Balneolaceae</taxon>
        <taxon>Gracilimonas</taxon>
    </lineage>
</organism>
<evidence type="ECO:0000313" key="2">
    <source>
        <dbReference type="Proteomes" id="UP001597460"/>
    </source>
</evidence>
<comment type="caution">
    <text evidence="1">The sequence shown here is derived from an EMBL/GenBank/DDBJ whole genome shotgun (WGS) entry which is preliminary data.</text>
</comment>
<evidence type="ECO:0000313" key="1">
    <source>
        <dbReference type="EMBL" id="MFD2531778.1"/>
    </source>
</evidence>
<dbReference type="RefSeq" id="WP_390299460.1">
    <property type="nucleotide sequence ID" value="NZ_JBHULI010000007.1"/>
</dbReference>
<evidence type="ECO:0008006" key="3">
    <source>
        <dbReference type="Google" id="ProtNLM"/>
    </source>
</evidence>
<gene>
    <name evidence="1" type="ORF">ACFSVN_04885</name>
</gene>
<dbReference type="Gene3D" id="2.160.20.110">
    <property type="match status" value="2"/>
</dbReference>